<dbReference type="SUPFAM" id="SSF109854">
    <property type="entry name" value="DinB/YfiT-like putative metalloenzymes"/>
    <property type="match status" value="1"/>
</dbReference>
<dbReference type="Pfam" id="PF12867">
    <property type="entry name" value="DinB_2"/>
    <property type="match status" value="1"/>
</dbReference>
<sequence>VTKAQEPLEILSSGLSTVHRMLDEGISDMTLEQLNWKSTDAGITPFFSLWHYVRTEDNIINFVVQGIPTVWIEGGFDQQLGLHRTSQGTGMTAEEADQVVLNNLETWKQYQKDVWLASEKYLSTMSPEEFNSRKVIIKPLPEMSLWDGLFNICLSHGLRHVGEIEYARGLLGLGGLTI</sequence>
<name>A0A382H6X0_9ZZZZ</name>
<dbReference type="EMBL" id="UINC01059514">
    <property type="protein sequence ID" value="SVB83010.1"/>
    <property type="molecule type" value="Genomic_DNA"/>
</dbReference>
<feature type="non-terminal residue" evidence="2">
    <location>
        <position position="1"/>
    </location>
</feature>
<dbReference type="InterPro" id="IPR024775">
    <property type="entry name" value="DinB-like"/>
</dbReference>
<dbReference type="AlphaFoldDB" id="A0A382H6X0"/>
<organism evidence="2">
    <name type="scientific">marine metagenome</name>
    <dbReference type="NCBI Taxonomy" id="408172"/>
    <lineage>
        <taxon>unclassified sequences</taxon>
        <taxon>metagenomes</taxon>
        <taxon>ecological metagenomes</taxon>
    </lineage>
</organism>
<gene>
    <name evidence="2" type="ORF">METZ01_LOCUS235864</name>
</gene>
<protein>
    <recommendedName>
        <fullName evidence="1">DinB-like domain-containing protein</fullName>
    </recommendedName>
</protein>
<evidence type="ECO:0000259" key="1">
    <source>
        <dbReference type="Pfam" id="PF12867"/>
    </source>
</evidence>
<dbReference type="InterPro" id="IPR034660">
    <property type="entry name" value="DinB/YfiT-like"/>
</dbReference>
<reference evidence="2" key="1">
    <citation type="submission" date="2018-05" db="EMBL/GenBank/DDBJ databases">
        <authorList>
            <person name="Lanie J.A."/>
            <person name="Ng W.-L."/>
            <person name="Kazmierczak K.M."/>
            <person name="Andrzejewski T.M."/>
            <person name="Davidsen T.M."/>
            <person name="Wayne K.J."/>
            <person name="Tettelin H."/>
            <person name="Glass J.I."/>
            <person name="Rusch D."/>
            <person name="Podicherti R."/>
            <person name="Tsui H.-C.T."/>
            <person name="Winkler M.E."/>
        </authorList>
    </citation>
    <scope>NUCLEOTIDE SEQUENCE</scope>
</reference>
<dbReference type="Gene3D" id="1.20.120.450">
    <property type="entry name" value="dinb family like domain"/>
    <property type="match status" value="1"/>
</dbReference>
<accession>A0A382H6X0</accession>
<proteinExistence type="predicted"/>
<evidence type="ECO:0000313" key="2">
    <source>
        <dbReference type="EMBL" id="SVB83010.1"/>
    </source>
</evidence>
<feature type="domain" description="DinB-like" evidence="1">
    <location>
        <begin position="17"/>
        <end position="164"/>
    </location>
</feature>